<evidence type="ECO:0000256" key="6">
    <source>
        <dbReference type="SAM" id="MobiDB-lite"/>
    </source>
</evidence>
<dbReference type="InterPro" id="IPR040454">
    <property type="entry name" value="TF_IIIC_Tfc1/Sfc1"/>
</dbReference>
<keyword evidence="5" id="KW-0479">Metal-binding</keyword>
<gene>
    <name evidence="8" type="ORF">CFAM422_000323</name>
</gene>
<evidence type="ECO:0000256" key="3">
    <source>
        <dbReference type="ARBA" id="ARBA00023163"/>
    </source>
</evidence>
<keyword evidence="4" id="KW-0539">Nucleus</keyword>
<feature type="domain" description="C2H2-type" evidence="7">
    <location>
        <begin position="671"/>
        <end position="699"/>
    </location>
</feature>
<feature type="region of interest" description="Disordered" evidence="6">
    <location>
        <begin position="107"/>
        <end position="142"/>
    </location>
</feature>
<dbReference type="Pfam" id="PF09734">
    <property type="entry name" value="Tau95"/>
    <property type="match status" value="1"/>
</dbReference>
<dbReference type="Pfam" id="PF17682">
    <property type="entry name" value="Tau95_N"/>
    <property type="match status" value="1"/>
</dbReference>
<feature type="domain" description="C2H2-type" evidence="7">
    <location>
        <begin position="919"/>
        <end position="950"/>
    </location>
</feature>
<dbReference type="GO" id="GO:0008270">
    <property type="term" value="F:zinc ion binding"/>
    <property type="evidence" value="ECO:0007669"/>
    <property type="project" value="UniProtKB-KW"/>
</dbReference>
<feature type="domain" description="C2H2-type" evidence="7">
    <location>
        <begin position="640"/>
        <end position="667"/>
    </location>
</feature>
<keyword evidence="5" id="KW-0862">Zinc</keyword>
<dbReference type="GO" id="GO:0005634">
    <property type="term" value="C:nucleus"/>
    <property type="evidence" value="ECO:0007669"/>
    <property type="project" value="UniProtKB-SubCell"/>
</dbReference>
<feature type="compositionally biased region" description="Basic and acidic residues" evidence="6">
    <location>
        <begin position="814"/>
        <end position="825"/>
    </location>
</feature>
<dbReference type="Gene3D" id="3.30.160.60">
    <property type="entry name" value="Classic Zinc Finger"/>
    <property type="match status" value="2"/>
</dbReference>
<evidence type="ECO:0000313" key="8">
    <source>
        <dbReference type="EMBL" id="KAF3077584.1"/>
    </source>
</evidence>
<feature type="compositionally biased region" description="Polar residues" evidence="6">
    <location>
        <begin position="129"/>
        <end position="142"/>
    </location>
</feature>
<dbReference type="PROSITE" id="PS00028">
    <property type="entry name" value="ZINC_FINGER_C2H2_1"/>
    <property type="match status" value="2"/>
</dbReference>
<dbReference type="PANTHER" id="PTHR13230">
    <property type="entry name" value="GENERAL TRANSCRIPTION FACTOR IIIC, POLYPEPTIDE 5"/>
    <property type="match status" value="1"/>
</dbReference>
<dbReference type="GO" id="GO:0001002">
    <property type="term" value="F:RNA polymerase III type 1 promoter sequence-specific DNA binding"/>
    <property type="evidence" value="ECO:0007669"/>
    <property type="project" value="TreeGrafter"/>
</dbReference>
<feature type="region of interest" description="Disordered" evidence="6">
    <location>
        <begin position="1"/>
        <end position="35"/>
    </location>
</feature>
<dbReference type="EMBL" id="QLNT01000001">
    <property type="protein sequence ID" value="KAF3077584.1"/>
    <property type="molecule type" value="Genomic_DNA"/>
</dbReference>
<accession>A0A9P4XQ15</accession>
<keyword evidence="5" id="KW-0863">Zinc-finger</keyword>
<sequence length="1042" mass="118043">MDTPRQEDLGIGSSGSIARNPPQDRREDGAPRYAIPPRELTAVEIPAVVEDVDRAVKAFGRVPSLRHVLDPLRNSIPLYINPEEPFCPPIMSHNARSHNVVLKVTVPKRTGRKRKRGTDEPWQGDVELQGTNASPSENSENVRSIARLDDPRLLRRKLEDNVNKYHVEAVGMIKHTHRFRGLADFYWDMDKSSFAQRFVDQVLPGDVEKLKEFKFAPGIDQGSNVDIIPPPIFTHMSLPFNYFYSQNPYVRLTEDGGTVNTTAVKQVGHFIGTEDAAPTGPQIPPDMTDPRMVEVIAQLEEAFEDRPVWTRRSLLNHLAGKLRNWNELKKYLNYAAYQFKGGPWRDGVVPYGIDPRTDPKYRIYQTLMFKLPKQKRARKDQTWQSLRRVQMGRTKEFVQELSASHMFDGETYHTDGKVWQVCDITDPLLRELLDNAEVRSTWDVSSGWYHGGLWAKVKAIMKTKLVAIQFGRQLTKEDFAPTLQCGDQTPVRSTSATFHLPLPNLNLTTEELTQLRGREPSKKKSQVYNVRVRPRAKIDIDAMEGQSVVTSNNADADADLEADAEAEAASILGRMEQSEDSGAGSDDDEDEDEDDEENENGSGEEEGMEHTGFEGDEDDYSELDDEYTMDSSHPFSGGPWFCKHCQKPFSVWEHLVEHKKAKRNENKEDHIHCKFCGRDFHTLEGEMKHMQVEHPLEQNLDCPGCGQGPFKRLGSLMSHIERGFCTRIDSDLLDELREEKLEFPRRLEQLTKESIMGNYMKYLPSPNADIAISGWHVEKETPSFKMVSEEFPDLSTTAVDRTQAPSVTTAIESEPSKGNRTDKKTTQGPLKLPFRLANKTEIAPISNSEKKAQGLGRLPLRLLSDINRDNNIEAPSSVQRPQPVFKSGVNTVVAGMDPDDPNNPSFNVARYRCPITEKWNCPKVPCRKVFKTAKALIGHLRSPAHGNKTYRCPCCLKMFKTLAGITSHAETRGSKCRIQDTVHYEIFMGQLTAGIVDIERTRYQDGSIIFKASEQAKQRLRGEVKENKSKDPVDIGPEKVYW</sequence>
<keyword evidence="2" id="KW-0238">DNA-binding</keyword>
<dbReference type="SMART" id="SM00355">
    <property type="entry name" value="ZnF_C2H2"/>
    <property type="match status" value="4"/>
</dbReference>
<keyword evidence="3" id="KW-0804">Transcription</keyword>
<proteinExistence type="predicted"/>
<feature type="region of interest" description="Disordered" evidence="6">
    <location>
        <begin position="571"/>
        <end position="631"/>
    </location>
</feature>
<name>A0A9P4XQ15_9HYPO</name>
<feature type="compositionally biased region" description="Acidic residues" evidence="6">
    <location>
        <begin position="585"/>
        <end position="607"/>
    </location>
</feature>
<dbReference type="Gene3D" id="3.30.200.160">
    <property type="entry name" value="TFIIIC, subcomplex tauA, subunit Sfc1, barrel domain"/>
    <property type="match status" value="1"/>
</dbReference>
<evidence type="ECO:0000256" key="5">
    <source>
        <dbReference type="PROSITE-ProRule" id="PRU00042"/>
    </source>
</evidence>
<dbReference type="PROSITE" id="PS50157">
    <property type="entry name" value="ZINC_FINGER_C2H2_2"/>
    <property type="match status" value="3"/>
</dbReference>
<dbReference type="GO" id="GO:0001003">
    <property type="term" value="F:RNA polymerase III type 2 promoter sequence-specific DNA binding"/>
    <property type="evidence" value="ECO:0007669"/>
    <property type="project" value="TreeGrafter"/>
</dbReference>
<dbReference type="GO" id="GO:0000127">
    <property type="term" value="C:transcription factor TFIIIC complex"/>
    <property type="evidence" value="ECO:0007669"/>
    <property type="project" value="InterPro"/>
</dbReference>
<evidence type="ECO:0000256" key="2">
    <source>
        <dbReference type="ARBA" id="ARBA00023125"/>
    </source>
</evidence>
<dbReference type="AlphaFoldDB" id="A0A9P4XQ15"/>
<feature type="compositionally biased region" description="Acidic residues" evidence="6">
    <location>
        <begin position="614"/>
        <end position="628"/>
    </location>
</feature>
<evidence type="ECO:0000256" key="4">
    <source>
        <dbReference type="ARBA" id="ARBA00023242"/>
    </source>
</evidence>
<feature type="region of interest" description="Disordered" evidence="6">
    <location>
        <begin position="1021"/>
        <end position="1042"/>
    </location>
</feature>
<dbReference type="InterPro" id="IPR041499">
    <property type="entry name" value="Tfc1/Sfc1_N"/>
</dbReference>
<reference evidence="8 9" key="1">
    <citation type="submission" date="2018-06" db="EMBL/GenBank/DDBJ databases">
        <title>Genome analysis of cellulolytic fungus Trichoderma lentiforme CFAM-422.</title>
        <authorList>
            <person name="Steindorff A.S."/>
            <person name="Formighieri E.F."/>
            <person name="Midorikawa G.E.O."/>
            <person name="Tamietti M.S."/>
            <person name="Ramos E.Z."/>
            <person name="Silva A.S."/>
            <person name="Bon E.P.S."/>
            <person name="Mendes T.D."/>
            <person name="Damaso M.C.T."/>
            <person name="Favaro L.C.L."/>
        </authorList>
    </citation>
    <scope>NUCLEOTIDE SEQUENCE [LARGE SCALE GENOMIC DNA]</scope>
    <source>
        <strain evidence="8 9">CFAM-422</strain>
    </source>
</reference>
<dbReference type="InterPro" id="IPR019136">
    <property type="entry name" value="TF_IIIC_su-5_HTH"/>
</dbReference>
<organism evidence="8 9">
    <name type="scientific">Trichoderma lentiforme</name>
    <dbReference type="NCBI Taxonomy" id="1567552"/>
    <lineage>
        <taxon>Eukaryota</taxon>
        <taxon>Fungi</taxon>
        <taxon>Dikarya</taxon>
        <taxon>Ascomycota</taxon>
        <taxon>Pezizomycotina</taxon>
        <taxon>Sordariomycetes</taxon>
        <taxon>Hypocreomycetidae</taxon>
        <taxon>Hypocreales</taxon>
        <taxon>Hypocreaceae</taxon>
        <taxon>Trichoderma</taxon>
    </lineage>
</organism>
<keyword evidence="9" id="KW-1185">Reference proteome</keyword>
<evidence type="ECO:0000259" key="7">
    <source>
        <dbReference type="PROSITE" id="PS50157"/>
    </source>
</evidence>
<dbReference type="Proteomes" id="UP000801864">
    <property type="component" value="Unassembled WGS sequence"/>
</dbReference>
<dbReference type="InterPro" id="IPR042536">
    <property type="entry name" value="TFIIIC_tauA_Sfc1"/>
</dbReference>
<comment type="subcellular location">
    <subcellularLocation>
        <location evidence="1">Nucleus</location>
    </subcellularLocation>
</comment>
<dbReference type="InterPro" id="IPR013087">
    <property type="entry name" value="Znf_C2H2_type"/>
</dbReference>
<dbReference type="GO" id="GO:0006384">
    <property type="term" value="P:transcription initiation at RNA polymerase III promoter"/>
    <property type="evidence" value="ECO:0007669"/>
    <property type="project" value="InterPro"/>
</dbReference>
<evidence type="ECO:0000256" key="1">
    <source>
        <dbReference type="ARBA" id="ARBA00004123"/>
    </source>
</evidence>
<evidence type="ECO:0000313" key="9">
    <source>
        <dbReference type="Proteomes" id="UP000801864"/>
    </source>
</evidence>
<dbReference type="PANTHER" id="PTHR13230:SF5">
    <property type="entry name" value="GENERAL TRANSCRIPTION FACTOR 3C POLYPEPTIDE 5"/>
    <property type="match status" value="1"/>
</dbReference>
<protein>
    <submittedName>
        <fullName evidence="8">Transcription factor tau subunit sfc1</fullName>
    </submittedName>
</protein>
<feature type="region of interest" description="Disordered" evidence="6">
    <location>
        <begin position="805"/>
        <end position="828"/>
    </location>
</feature>
<comment type="caution">
    <text evidence="8">The sequence shown here is derived from an EMBL/GenBank/DDBJ whole genome shotgun (WGS) entry which is preliminary data.</text>
</comment>